<dbReference type="GO" id="GO:0022857">
    <property type="term" value="F:transmembrane transporter activity"/>
    <property type="evidence" value="ECO:0007669"/>
    <property type="project" value="InterPro"/>
</dbReference>
<sequence length="338" mass="37523">MALVIQNLHKNFGGFVALDRINLTIDDGEFVCLLGPSGCGKTTLLRIIAGLLTADAGKISLDGNNLIDVPAKSRGFGIVFQSYSLFPHMTIADNIGYGLKIRGVSKSDMQQRVKQLLDMVHLSSLGDRYPNQLSGGQQQRVAIARALAVNPALLLLDEPLSALDARVRNDLRREIRDVQQRLGIPTLMVTHDQEEAMTMADKVVCMHGGHIIQAGSPRELYDHPRSRFVAEFMGHSNLLTQQQISQHFPELISTLPAPNSEDDSLFIRPERISLCLDDTPTANSAEICDISFLGSIQRMQVLWRDQTLLVETSSAQPWQRGERVILQIFPKDCFWIAA</sequence>
<dbReference type="Proteomes" id="UP000238196">
    <property type="component" value="Unassembled WGS sequence"/>
</dbReference>
<dbReference type="PANTHER" id="PTHR42781">
    <property type="entry name" value="SPERMIDINE/PUTRESCINE IMPORT ATP-BINDING PROTEIN POTA"/>
    <property type="match status" value="1"/>
</dbReference>
<evidence type="ECO:0000256" key="2">
    <source>
        <dbReference type="ARBA" id="ARBA00022741"/>
    </source>
</evidence>
<protein>
    <submittedName>
        <fullName evidence="5">ABC transporter ATP-binding protein</fullName>
    </submittedName>
</protein>
<dbReference type="PROSITE" id="PS50893">
    <property type="entry name" value="ABC_TRANSPORTER_2"/>
    <property type="match status" value="1"/>
</dbReference>
<evidence type="ECO:0000259" key="4">
    <source>
        <dbReference type="PROSITE" id="PS50893"/>
    </source>
</evidence>
<organism evidence="5 6">
    <name type="scientific">Proteobacteria bacterium 228</name>
    <dbReference type="NCBI Taxonomy" id="2083153"/>
    <lineage>
        <taxon>Bacteria</taxon>
        <taxon>Pseudomonadati</taxon>
        <taxon>Pseudomonadota</taxon>
    </lineage>
</organism>
<dbReference type="SMART" id="SM00382">
    <property type="entry name" value="AAA"/>
    <property type="match status" value="1"/>
</dbReference>
<dbReference type="PANTHER" id="PTHR42781:SF4">
    <property type="entry name" value="SPERMIDINE_PUTRESCINE IMPORT ATP-BINDING PROTEIN POTA"/>
    <property type="match status" value="1"/>
</dbReference>
<dbReference type="PROSITE" id="PS00211">
    <property type="entry name" value="ABC_TRANSPORTER_1"/>
    <property type="match status" value="1"/>
</dbReference>
<keyword evidence="1" id="KW-0813">Transport</keyword>
<dbReference type="GO" id="GO:0016887">
    <property type="term" value="F:ATP hydrolysis activity"/>
    <property type="evidence" value="ECO:0007669"/>
    <property type="project" value="InterPro"/>
</dbReference>
<evidence type="ECO:0000256" key="1">
    <source>
        <dbReference type="ARBA" id="ARBA00022448"/>
    </source>
</evidence>
<dbReference type="GO" id="GO:0005524">
    <property type="term" value="F:ATP binding"/>
    <property type="evidence" value="ECO:0007669"/>
    <property type="project" value="UniProtKB-KW"/>
</dbReference>
<dbReference type="GO" id="GO:0043190">
    <property type="term" value="C:ATP-binding cassette (ABC) transporter complex"/>
    <property type="evidence" value="ECO:0007669"/>
    <property type="project" value="InterPro"/>
</dbReference>
<dbReference type="GO" id="GO:0015697">
    <property type="term" value="P:quaternary ammonium group transport"/>
    <property type="evidence" value="ECO:0007669"/>
    <property type="project" value="UniProtKB-ARBA"/>
</dbReference>
<dbReference type="EMBL" id="PRLP01000154">
    <property type="protein sequence ID" value="PPC74246.1"/>
    <property type="molecule type" value="Genomic_DNA"/>
</dbReference>
<dbReference type="AlphaFoldDB" id="A0A2S5KIQ6"/>
<feature type="domain" description="ABC transporter" evidence="4">
    <location>
        <begin position="3"/>
        <end position="233"/>
    </location>
</feature>
<dbReference type="SUPFAM" id="SSF50331">
    <property type="entry name" value="MOP-like"/>
    <property type="match status" value="1"/>
</dbReference>
<keyword evidence="3 5" id="KW-0067">ATP-binding</keyword>
<proteinExistence type="predicted"/>
<dbReference type="InterPro" id="IPR008995">
    <property type="entry name" value="Mo/tungstate-bd_C_term_dom"/>
</dbReference>
<dbReference type="FunFam" id="3.40.50.300:FF:000425">
    <property type="entry name" value="Probable ABC transporter, ATP-binding subunit"/>
    <property type="match status" value="1"/>
</dbReference>
<gene>
    <name evidence="5" type="ORF">C4K68_26675</name>
</gene>
<evidence type="ECO:0000256" key="3">
    <source>
        <dbReference type="ARBA" id="ARBA00022840"/>
    </source>
</evidence>
<accession>A0A2S5KIQ6</accession>
<reference evidence="5 6" key="1">
    <citation type="submission" date="2018-02" db="EMBL/GenBank/DDBJ databases">
        <title>novel marine gammaproteobacteria from coastal saline agro ecosystem.</title>
        <authorList>
            <person name="Krishnan R."/>
            <person name="Ramesh Kumar N."/>
        </authorList>
    </citation>
    <scope>NUCLEOTIDE SEQUENCE [LARGE SCALE GENOMIC DNA]</scope>
    <source>
        <strain evidence="5 6">228</strain>
    </source>
</reference>
<evidence type="ECO:0000313" key="6">
    <source>
        <dbReference type="Proteomes" id="UP000238196"/>
    </source>
</evidence>
<keyword evidence="2" id="KW-0547">Nucleotide-binding</keyword>
<dbReference type="InterPro" id="IPR013611">
    <property type="entry name" value="Transp-assoc_OB_typ2"/>
</dbReference>
<evidence type="ECO:0000313" key="5">
    <source>
        <dbReference type="EMBL" id="PPC74246.1"/>
    </source>
</evidence>
<dbReference type="Pfam" id="PF08402">
    <property type="entry name" value="TOBE_2"/>
    <property type="match status" value="1"/>
</dbReference>
<dbReference type="Gene3D" id="3.40.50.300">
    <property type="entry name" value="P-loop containing nucleotide triphosphate hydrolases"/>
    <property type="match status" value="1"/>
</dbReference>
<dbReference type="InterPro" id="IPR050093">
    <property type="entry name" value="ABC_SmlMolc_Importer"/>
</dbReference>
<comment type="caution">
    <text evidence="5">The sequence shown here is derived from an EMBL/GenBank/DDBJ whole genome shotgun (WGS) entry which is preliminary data.</text>
</comment>
<dbReference type="InterPro" id="IPR003439">
    <property type="entry name" value="ABC_transporter-like_ATP-bd"/>
</dbReference>
<dbReference type="SUPFAM" id="SSF52540">
    <property type="entry name" value="P-loop containing nucleoside triphosphate hydrolases"/>
    <property type="match status" value="1"/>
</dbReference>
<name>A0A2S5KIQ6_9PROT</name>
<dbReference type="InterPro" id="IPR003593">
    <property type="entry name" value="AAA+_ATPase"/>
</dbReference>
<dbReference type="Pfam" id="PF00005">
    <property type="entry name" value="ABC_tran"/>
    <property type="match status" value="1"/>
</dbReference>
<dbReference type="InterPro" id="IPR017871">
    <property type="entry name" value="ABC_transporter-like_CS"/>
</dbReference>
<dbReference type="OrthoDB" id="9802264at2"/>
<dbReference type="InterPro" id="IPR027417">
    <property type="entry name" value="P-loop_NTPase"/>
</dbReference>